<feature type="compositionally biased region" description="Basic residues" evidence="1">
    <location>
        <begin position="49"/>
        <end position="68"/>
    </location>
</feature>
<name>A0A498SNP3_ACAVI</name>
<organism evidence="2 3">
    <name type="scientific">Acanthocheilonema viteae</name>
    <name type="common">Filarial nematode worm</name>
    <name type="synonym">Dipetalonema viteae</name>
    <dbReference type="NCBI Taxonomy" id="6277"/>
    <lineage>
        <taxon>Eukaryota</taxon>
        <taxon>Metazoa</taxon>
        <taxon>Ecdysozoa</taxon>
        <taxon>Nematoda</taxon>
        <taxon>Chromadorea</taxon>
        <taxon>Rhabditida</taxon>
        <taxon>Spirurina</taxon>
        <taxon>Spiruromorpha</taxon>
        <taxon>Filarioidea</taxon>
        <taxon>Onchocercidae</taxon>
        <taxon>Acanthocheilonema</taxon>
    </lineage>
</organism>
<dbReference type="Proteomes" id="UP000276991">
    <property type="component" value="Unassembled WGS sequence"/>
</dbReference>
<feature type="region of interest" description="Disordered" evidence="1">
    <location>
        <begin position="1"/>
        <end position="76"/>
    </location>
</feature>
<protein>
    <submittedName>
        <fullName evidence="2">Uncharacterized protein</fullName>
    </submittedName>
</protein>
<gene>
    <name evidence="2" type="ORF">NAV_LOCUS6362</name>
</gene>
<dbReference type="STRING" id="6277.A0A498SNP3"/>
<accession>A0A498SNP3</accession>
<evidence type="ECO:0000256" key="1">
    <source>
        <dbReference type="SAM" id="MobiDB-lite"/>
    </source>
</evidence>
<dbReference type="InterPro" id="IPR008569">
    <property type="entry name" value="DUF851"/>
</dbReference>
<dbReference type="Pfam" id="PF05867">
    <property type="entry name" value="DUF851"/>
    <property type="match status" value="1"/>
</dbReference>
<dbReference type="EMBL" id="UPTC01001289">
    <property type="protein sequence ID" value="VBB31571.1"/>
    <property type="molecule type" value="Genomic_DNA"/>
</dbReference>
<keyword evidence="3" id="KW-1185">Reference proteome</keyword>
<reference evidence="2 3" key="1">
    <citation type="submission" date="2018-08" db="EMBL/GenBank/DDBJ databases">
        <authorList>
            <person name="Laetsch R D."/>
            <person name="Stevens L."/>
            <person name="Kumar S."/>
            <person name="Blaxter L. M."/>
        </authorList>
    </citation>
    <scope>NUCLEOTIDE SEQUENCE [LARGE SCALE GENOMIC DNA]</scope>
</reference>
<feature type="compositionally biased region" description="Basic and acidic residues" evidence="1">
    <location>
        <begin position="1"/>
        <end position="32"/>
    </location>
</feature>
<evidence type="ECO:0000313" key="3">
    <source>
        <dbReference type="Proteomes" id="UP000276991"/>
    </source>
</evidence>
<dbReference type="AlphaFoldDB" id="A0A498SNP3"/>
<dbReference type="OrthoDB" id="5867859at2759"/>
<proteinExistence type="predicted"/>
<evidence type="ECO:0000313" key="2">
    <source>
        <dbReference type="EMBL" id="VBB31571.1"/>
    </source>
</evidence>
<sequence>MHHRKENSGETRNNNEREKLQKKAKSSDETERIKRHSSKISGAILKSAKQPRKTKLHKSTKAPSKKIHSTISSPAICGKAEAAMVKKYRSKQNENIAVKSLRKTLRSLREIPGRSPSSLSRQSLKSARKRMKAFFSRSMRDVTVQKFVEKIKKRNEIRKGSTFKAKVPEIPLRSADEKFPFNYRVEKYESEMREDNDKITSPKIPISRVSNKNNAGKLFDEDGLPFWNKLSKVQKDSERNIEEETDENLPMDSDVLLDVQAGLRKLVKMPKIRIVMDPYASLDYLKSRDKIFFTAEVISSNTIRSMVNLNDELSDKEIISERNRKLGTILIEEPIKITRYDRNDPLIHEQIPI</sequence>